<keyword evidence="10" id="KW-1185">Reference proteome</keyword>
<dbReference type="Pfam" id="PF00128">
    <property type="entry name" value="Alpha-amylase"/>
    <property type="match status" value="2"/>
</dbReference>
<protein>
    <submittedName>
        <fullName evidence="9">Glycosidase</fullName>
    </submittedName>
</protein>
<sequence>MVPGFHVSVSLSPSQINYDQNSLLTVNIEGESGIQAIYADLTSLGITKSLHIDPVLRSGVIYLSDKITAGIKNIPVTVIDEHGTQYTENASLTVLPKSSCDFDWDEARIYFLLTDRFFDGNPYNNGIGYDKSFAESYHGGDFAGVTAKLDYLRTLGINTIWITPIVDNVDHMMDSNTKQYGYHGYWARNFTEIDEHLGTLEDFYCLLDAAHDRGIKIMVDVVLNHAGYGSKNNPLFQGMLREYPGYDPVTEELSGLPDFITEDPKVRSKLIDWQTAWAKLTTKKGNKIDYYRVDTVKHVDSATWIAFKKELLGINPGFKLIGEYFDANIDSTGGYLGNGQMDSLLDFGFKNLAQRFVNGDMDRVENELEHRNSKLTNYLTMGQFLSSHDEDGFLCSKLNGDIAKMKIAATLQITAKGQPVIYYGEEINLSGPNIYGLLANNRYDMQWDHLTAEQISMLHHYTQLLNIRARYSKILSKGNRRKIGGSDHERYLAFASEYNGEYVAIAINIQNAPQTVMFHTPFDAGMKLMDYYNEKCYTLDHESKITITIPSSQDGGTVILAKS</sequence>
<evidence type="ECO:0000256" key="7">
    <source>
        <dbReference type="ARBA" id="ARBA00023295"/>
    </source>
</evidence>
<evidence type="ECO:0000256" key="4">
    <source>
        <dbReference type="ARBA" id="ARBA00022801"/>
    </source>
</evidence>
<keyword evidence="6" id="KW-0119">Carbohydrate metabolism</keyword>
<feature type="domain" description="Glycosyl hydrolase family 13 catalytic" evidence="8">
    <location>
        <begin position="111"/>
        <end position="468"/>
    </location>
</feature>
<proteinExistence type="inferred from homology"/>
<dbReference type="InterPro" id="IPR013777">
    <property type="entry name" value="A-amylase-like"/>
</dbReference>
<dbReference type="PIRSF" id="PIRSF001024">
    <property type="entry name" value="Alph-amyl_fung"/>
    <property type="match status" value="1"/>
</dbReference>
<comment type="similarity">
    <text evidence="2">Belongs to the glycosyl hydrolase 13 family.</text>
</comment>
<reference evidence="9 10" key="1">
    <citation type="submission" date="2020-08" db="EMBL/GenBank/DDBJ databases">
        <title>Genomic Encyclopedia of Type Strains, Phase III (KMG-III): the genomes of soil and plant-associated and newly described type strains.</title>
        <authorList>
            <person name="Whitman W."/>
        </authorList>
    </citation>
    <scope>NUCLEOTIDE SEQUENCE [LARGE SCALE GENOMIC DNA]</scope>
    <source>
        <strain evidence="9 10">CECT 8693</strain>
    </source>
</reference>
<dbReference type="EMBL" id="JACJIP010000024">
    <property type="protein sequence ID" value="MBA9086934.1"/>
    <property type="molecule type" value="Genomic_DNA"/>
</dbReference>
<dbReference type="Gene3D" id="3.20.20.80">
    <property type="entry name" value="Glycosidases"/>
    <property type="match status" value="1"/>
</dbReference>
<dbReference type="PANTHER" id="PTHR10357:SF209">
    <property type="entry name" value="PERIPLASMIC ALPHA-AMYLASE"/>
    <property type="match status" value="1"/>
</dbReference>
<gene>
    <name evidence="9" type="ORF">FHR92_003414</name>
</gene>
<dbReference type="Gene3D" id="2.60.40.1180">
    <property type="entry name" value="Golgi alpha-mannosidase II"/>
    <property type="match status" value="1"/>
</dbReference>
<organism evidence="9 10">
    <name type="scientific">Fontibacillus solani</name>
    <dbReference type="NCBI Taxonomy" id="1572857"/>
    <lineage>
        <taxon>Bacteria</taxon>
        <taxon>Bacillati</taxon>
        <taxon>Bacillota</taxon>
        <taxon>Bacilli</taxon>
        <taxon>Bacillales</taxon>
        <taxon>Paenibacillaceae</taxon>
        <taxon>Fontibacillus</taxon>
    </lineage>
</organism>
<dbReference type="PANTHER" id="PTHR10357">
    <property type="entry name" value="ALPHA-AMYLASE FAMILY MEMBER"/>
    <property type="match status" value="1"/>
</dbReference>
<dbReference type="InterPro" id="IPR013780">
    <property type="entry name" value="Glyco_hydro_b"/>
</dbReference>
<dbReference type="GO" id="GO:0005975">
    <property type="term" value="P:carbohydrate metabolic process"/>
    <property type="evidence" value="ECO:0007669"/>
    <property type="project" value="InterPro"/>
</dbReference>
<evidence type="ECO:0000313" key="10">
    <source>
        <dbReference type="Proteomes" id="UP000567067"/>
    </source>
</evidence>
<dbReference type="InterPro" id="IPR006047">
    <property type="entry name" value="GH13_cat_dom"/>
</dbReference>
<keyword evidence="5" id="KW-0106">Calcium</keyword>
<dbReference type="GO" id="GO:0004556">
    <property type="term" value="F:alpha-amylase activity"/>
    <property type="evidence" value="ECO:0007669"/>
    <property type="project" value="InterPro"/>
</dbReference>
<evidence type="ECO:0000256" key="3">
    <source>
        <dbReference type="ARBA" id="ARBA00022723"/>
    </source>
</evidence>
<comment type="cofactor">
    <cofactor evidence="1">
        <name>Ca(2+)</name>
        <dbReference type="ChEBI" id="CHEBI:29108"/>
    </cofactor>
</comment>
<dbReference type="SUPFAM" id="SSF51011">
    <property type="entry name" value="Glycosyl hydrolase domain"/>
    <property type="match status" value="1"/>
</dbReference>
<dbReference type="AlphaFoldDB" id="A0A7W3SVG1"/>
<keyword evidence="3" id="KW-0479">Metal-binding</keyword>
<dbReference type="InterPro" id="IPR017853">
    <property type="entry name" value="GH"/>
</dbReference>
<evidence type="ECO:0000259" key="8">
    <source>
        <dbReference type="SMART" id="SM00642"/>
    </source>
</evidence>
<dbReference type="RefSeq" id="WP_182537489.1">
    <property type="nucleotide sequence ID" value="NZ_JACJIP010000024.1"/>
</dbReference>
<evidence type="ECO:0000256" key="1">
    <source>
        <dbReference type="ARBA" id="ARBA00001913"/>
    </source>
</evidence>
<dbReference type="Proteomes" id="UP000567067">
    <property type="component" value="Unassembled WGS sequence"/>
</dbReference>
<dbReference type="SUPFAM" id="SSF51445">
    <property type="entry name" value="(Trans)glycosidases"/>
    <property type="match status" value="1"/>
</dbReference>
<comment type="caution">
    <text evidence="9">The sequence shown here is derived from an EMBL/GenBank/DDBJ whole genome shotgun (WGS) entry which is preliminary data.</text>
</comment>
<name>A0A7W3SVG1_9BACL</name>
<keyword evidence="7 9" id="KW-0326">Glycosidase</keyword>
<keyword evidence="4" id="KW-0378">Hydrolase</keyword>
<evidence type="ECO:0000256" key="2">
    <source>
        <dbReference type="ARBA" id="ARBA00008061"/>
    </source>
</evidence>
<evidence type="ECO:0000256" key="6">
    <source>
        <dbReference type="ARBA" id="ARBA00023277"/>
    </source>
</evidence>
<dbReference type="GO" id="GO:0005509">
    <property type="term" value="F:calcium ion binding"/>
    <property type="evidence" value="ECO:0007669"/>
    <property type="project" value="InterPro"/>
</dbReference>
<evidence type="ECO:0000313" key="9">
    <source>
        <dbReference type="EMBL" id="MBA9086934.1"/>
    </source>
</evidence>
<evidence type="ECO:0000256" key="5">
    <source>
        <dbReference type="ARBA" id="ARBA00022837"/>
    </source>
</evidence>
<dbReference type="SMART" id="SM00642">
    <property type="entry name" value="Aamy"/>
    <property type="match status" value="1"/>
</dbReference>
<accession>A0A7W3SVG1</accession>